<name>A0AAV2F8H1_9ROSI</name>
<reference evidence="2 3" key="1">
    <citation type="submission" date="2024-04" db="EMBL/GenBank/DDBJ databases">
        <authorList>
            <person name="Fracassetti M."/>
        </authorList>
    </citation>
    <scope>NUCLEOTIDE SEQUENCE [LARGE SCALE GENOMIC DNA]</scope>
</reference>
<feature type="domain" description="RNase H type-1" evidence="1">
    <location>
        <begin position="144"/>
        <end position="258"/>
    </location>
</feature>
<dbReference type="Gene3D" id="3.30.420.10">
    <property type="entry name" value="Ribonuclease H-like superfamily/Ribonuclease H"/>
    <property type="match status" value="1"/>
</dbReference>
<dbReference type="EMBL" id="OZ034819">
    <property type="protein sequence ID" value="CAL1394347.1"/>
    <property type="molecule type" value="Genomic_DNA"/>
</dbReference>
<dbReference type="Proteomes" id="UP001497516">
    <property type="component" value="Chromosome 6"/>
</dbReference>
<dbReference type="PANTHER" id="PTHR47074">
    <property type="entry name" value="BNAC02G40300D PROTEIN"/>
    <property type="match status" value="1"/>
</dbReference>
<dbReference type="AlphaFoldDB" id="A0AAV2F8H1"/>
<keyword evidence="3" id="KW-1185">Reference proteome</keyword>
<dbReference type="InterPro" id="IPR052929">
    <property type="entry name" value="RNase_H-like_EbsB-rel"/>
</dbReference>
<dbReference type="PANTHER" id="PTHR47074:SF11">
    <property type="entry name" value="REVERSE TRANSCRIPTASE-LIKE PROTEIN"/>
    <property type="match status" value="1"/>
</dbReference>
<dbReference type="GO" id="GO:0003676">
    <property type="term" value="F:nucleic acid binding"/>
    <property type="evidence" value="ECO:0007669"/>
    <property type="project" value="InterPro"/>
</dbReference>
<gene>
    <name evidence="2" type="ORF">LTRI10_LOCUS34855</name>
</gene>
<proteinExistence type="predicted"/>
<dbReference type="InterPro" id="IPR002156">
    <property type="entry name" value="RNaseH_domain"/>
</dbReference>
<evidence type="ECO:0000313" key="3">
    <source>
        <dbReference type="Proteomes" id="UP001497516"/>
    </source>
</evidence>
<dbReference type="InterPro" id="IPR044730">
    <property type="entry name" value="RNase_H-like_dom_plant"/>
</dbReference>
<protein>
    <recommendedName>
        <fullName evidence="1">RNase H type-1 domain-containing protein</fullName>
    </recommendedName>
</protein>
<organism evidence="2 3">
    <name type="scientific">Linum trigynum</name>
    <dbReference type="NCBI Taxonomy" id="586398"/>
    <lineage>
        <taxon>Eukaryota</taxon>
        <taxon>Viridiplantae</taxon>
        <taxon>Streptophyta</taxon>
        <taxon>Embryophyta</taxon>
        <taxon>Tracheophyta</taxon>
        <taxon>Spermatophyta</taxon>
        <taxon>Magnoliopsida</taxon>
        <taxon>eudicotyledons</taxon>
        <taxon>Gunneridae</taxon>
        <taxon>Pentapetalae</taxon>
        <taxon>rosids</taxon>
        <taxon>fabids</taxon>
        <taxon>Malpighiales</taxon>
        <taxon>Linaceae</taxon>
        <taxon>Linum</taxon>
    </lineage>
</organism>
<accession>A0AAV2F8H1</accession>
<dbReference type="CDD" id="cd06222">
    <property type="entry name" value="RNase_H_like"/>
    <property type="match status" value="1"/>
</dbReference>
<evidence type="ECO:0000313" key="2">
    <source>
        <dbReference type="EMBL" id="CAL1394347.1"/>
    </source>
</evidence>
<dbReference type="GO" id="GO:0004523">
    <property type="term" value="F:RNA-DNA hybrid ribonuclease activity"/>
    <property type="evidence" value="ECO:0007669"/>
    <property type="project" value="InterPro"/>
</dbReference>
<sequence>MVPILPRCPVCWGGPETMEHLFLDCPVARELCGLSGLEYLGEGFPRHIIPLFLKRLMALIRQPTLFMAVVAVLWRIWRSRNWVVFKGKQFGFPALMRQFSQQYEEWVGLPVDLPRVPSPPMVPRSAGSGQAAGFTCQWDRATRKDLHSAGGMVLLSPSGDVLMAHGIQFQGIDDPVFMELLVLREAITWCLGQGFTGMRFEGDAKIVIDKINCKDARDNRMGSVPEEVFQYCRSSPGISVRFIGRSSNRVAHLVARKALSLYPTMSRFFDFRTWLGSKV</sequence>
<evidence type="ECO:0000259" key="1">
    <source>
        <dbReference type="Pfam" id="PF13456"/>
    </source>
</evidence>
<dbReference type="Pfam" id="PF13456">
    <property type="entry name" value="RVT_3"/>
    <property type="match status" value="1"/>
</dbReference>
<dbReference type="InterPro" id="IPR036397">
    <property type="entry name" value="RNaseH_sf"/>
</dbReference>